<dbReference type="EMBL" id="LAZR01000131">
    <property type="protein sequence ID" value="KKN88046.1"/>
    <property type="molecule type" value="Genomic_DNA"/>
</dbReference>
<name>A0A0F9WPF0_9ZZZZ</name>
<sequence>MVTTGTVRYDLLVHAANIINRRGMKALWANSEIIASGDPEDLPCSVEPWREVSENEAWTFVPTEEAHA</sequence>
<organism evidence="1">
    <name type="scientific">marine sediment metagenome</name>
    <dbReference type="NCBI Taxonomy" id="412755"/>
    <lineage>
        <taxon>unclassified sequences</taxon>
        <taxon>metagenomes</taxon>
        <taxon>ecological metagenomes</taxon>
    </lineage>
</organism>
<proteinExistence type="predicted"/>
<comment type="caution">
    <text evidence="1">The sequence shown here is derived from an EMBL/GenBank/DDBJ whole genome shotgun (WGS) entry which is preliminary data.</text>
</comment>
<reference evidence="1" key="1">
    <citation type="journal article" date="2015" name="Nature">
        <title>Complex archaea that bridge the gap between prokaryotes and eukaryotes.</title>
        <authorList>
            <person name="Spang A."/>
            <person name="Saw J.H."/>
            <person name="Jorgensen S.L."/>
            <person name="Zaremba-Niedzwiedzka K."/>
            <person name="Martijn J."/>
            <person name="Lind A.E."/>
            <person name="van Eijk R."/>
            <person name="Schleper C."/>
            <person name="Guy L."/>
            <person name="Ettema T.J."/>
        </authorList>
    </citation>
    <scope>NUCLEOTIDE SEQUENCE</scope>
</reference>
<dbReference type="AlphaFoldDB" id="A0A0F9WPF0"/>
<evidence type="ECO:0000313" key="1">
    <source>
        <dbReference type="EMBL" id="KKN88046.1"/>
    </source>
</evidence>
<accession>A0A0F9WPF0</accession>
<protein>
    <submittedName>
        <fullName evidence="1">Uncharacterized protein</fullName>
    </submittedName>
</protein>
<gene>
    <name evidence="1" type="ORF">LCGC14_0251180</name>
</gene>